<evidence type="ECO:0000313" key="14">
    <source>
        <dbReference type="EMBL" id="SMD44198.1"/>
    </source>
</evidence>
<keyword evidence="15" id="KW-1185">Reference proteome</keyword>
<dbReference type="Gene3D" id="3.40.50.300">
    <property type="entry name" value="P-loop containing nucleotide triphosphate hydrolases"/>
    <property type="match status" value="1"/>
</dbReference>
<evidence type="ECO:0000256" key="8">
    <source>
        <dbReference type="ARBA" id="ARBA00022842"/>
    </source>
</evidence>
<comment type="subunit">
    <text evidence="10">Monomer.</text>
</comment>
<dbReference type="HAMAP" id="MF_00185">
    <property type="entry name" value="IPP_trans"/>
    <property type="match status" value="1"/>
</dbReference>
<reference evidence="15" key="1">
    <citation type="submission" date="2017-04" db="EMBL/GenBank/DDBJ databases">
        <authorList>
            <person name="Varghese N."/>
            <person name="Submissions S."/>
        </authorList>
    </citation>
    <scope>NUCLEOTIDE SEQUENCE [LARGE SCALE GENOMIC DNA]</scope>
    <source>
        <strain evidence="15">DSM 16537</strain>
    </source>
</reference>
<organism evidence="14 15">
    <name type="scientific">Aquiflexum balticum DSM 16537</name>
    <dbReference type="NCBI Taxonomy" id="758820"/>
    <lineage>
        <taxon>Bacteria</taxon>
        <taxon>Pseudomonadati</taxon>
        <taxon>Bacteroidota</taxon>
        <taxon>Cytophagia</taxon>
        <taxon>Cytophagales</taxon>
        <taxon>Cyclobacteriaceae</taxon>
        <taxon>Aquiflexum</taxon>
    </lineage>
</organism>
<evidence type="ECO:0000256" key="13">
    <source>
        <dbReference type="RuleBase" id="RU003785"/>
    </source>
</evidence>
<keyword evidence="4 10" id="KW-0808">Transferase</keyword>
<dbReference type="PANTHER" id="PTHR11088">
    <property type="entry name" value="TRNA DIMETHYLALLYLTRANSFERASE"/>
    <property type="match status" value="1"/>
</dbReference>
<name>A0A1W2H6E8_9BACT</name>
<evidence type="ECO:0000256" key="1">
    <source>
        <dbReference type="ARBA" id="ARBA00001946"/>
    </source>
</evidence>
<comment type="catalytic activity">
    <reaction evidence="9 10 11">
        <text>adenosine(37) in tRNA + dimethylallyl diphosphate = N(6)-dimethylallyladenosine(37) in tRNA + diphosphate</text>
        <dbReference type="Rhea" id="RHEA:26482"/>
        <dbReference type="Rhea" id="RHEA-COMP:10162"/>
        <dbReference type="Rhea" id="RHEA-COMP:10375"/>
        <dbReference type="ChEBI" id="CHEBI:33019"/>
        <dbReference type="ChEBI" id="CHEBI:57623"/>
        <dbReference type="ChEBI" id="CHEBI:74411"/>
        <dbReference type="ChEBI" id="CHEBI:74415"/>
        <dbReference type="EC" id="2.5.1.75"/>
    </reaction>
</comment>
<evidence type="ECO:0000256" key="5">
    <source>
        <dbReference type="ARBA" id="ARBA00022694"/>
    </source>
</evidence>
<sequence length="306" mass="35836">MKSKNKHLLVIAGPTAVGKTDACLKIAKKFQTEIISSDSRQFYREPLIGTAKPSSEDLAAVPHHFINTLSIHDDYDVKKFEKDTLKLLSELFKKHNLVLMTGGSGLYIDAVCYGFDDIPDIDPAIRKELNSNFDKMGIGFLRKELEKYDPDYFDIVDTDNPQRLIRALEVYRGTGKPFSSFRKKKVNIRDFNIIKIGLEREREELYQRIDQRMDLMISQGLFEEAERFFPFRDLNALQTVGYTEIFGYLKGEYDKEEAMRLLKRNSRRYAKRQMTWFKKYPDIQWFHPSDIQGILQFVENQLKESE</sequence>
<dbReference type="AlphaFoldDB" id="A0A1W2H6E8"/>
<protein>
    <recommendedName>
        <fullName evidence="10">tRNA dimethylallyltransferase</fullName>
        <ecNumber evidence="10">2.5.1.75</ecNumber>
    </recommendedName>
    <alternativeName>
        <fullName evidence="10">Dimethylallyl diphosphate:tRNA dimethylallyltransferase</fullName>
        <shortName evidence="10">DMAPP:tRNA dimethylallyltransferase</shortName>
        <shortName evidence="10">DMATase</shortName>
    </alternativeName>
    <alternativeName>
        <fullName evidence="10">Isopentenyl-diphosphate:tRNA isopentenyltransferase</fullName>
        <shortName evidence="10">IPP transferase</shortName>
        <shortName evidence="10">IPPT</shortName>
        <shortName evidence="10">IPTase</shortName>
    </alternativeName>
</protein>
<feature type="site" description="Interaction with substrate tRNA" evidence="10">
    <location>
        <position position="126"/>
    </location>
</feature>
<keyword evidence="8 10" id="KW-0460">Magnesium</keyword>
<dbReference type="GO" id="GO:0005524">
    <property type="term" value="F:ATP binding"/>
    <property type="evidence" value="ECO:0007669"/>
    <property type="project" value="UniProtKB-UniRule"/>
</dbReference>
<dbReference type="OrthoDB" id="9776390at2"/>
<feature type="binding site" evidence="10">
    <location>
        <begin position="13"/>
        <end position="20"/>
    </location>
    <ligand>
        <name>ATP</name>
        <dbReference type="ChEBI" id="CHEBI:30616"/>
    </ligand>
</feature>
<evidence type="ECO:0000256" key="3">
    <source>
        <dbReference type="ARBA" id="ARBA00005842"/>
    </source>
</evidence>
<evidence type="ECO:0000256" key="10">
    <source>
        <dbReference type="HAMAP-Rule" id="MF_00185"/>
    </source>
</evidence>
<evidence type="ECO:0000256" key="4">
    <source>
        <dbReference type="ARBA" id="ARBA00022679"/>
    </source>
</evidence>
<dbReference type="Pfam" id="PF01715">
    <property type="entry name" value="IPPT"/>
    <property type="match status" value="1"/>
</dbReference>
<evidence type="ECO:0000256" key="12">
    <source>
        <dbReference type="RuleBase" id="RU003784"/>
    </source>
</evidence>
<evidence type="ECO:0000256" key="9">
    <source>
        <dbReference type="ARBA" id="ARBA00049563"/>
    </source>
</evidence>
<dbReference type="RefSeq" id="WP_157370159.1">
    <property type="nucleotide sequence ID" value="NZ_LT838813.1"/>
</dbReference>
<comment type="cofactor">
    <cofactor evidence="1 10">
        <name>Mg(2+)</name>
        <dbReference type="ChEBI" id="CHEBI:18420"/>
    </cofactor>
</comment>
<feature type="region of interest" description="Interaction with substrate tRNA" evidence="10">
    <location>
        <begin position="162"/>
        <end position="166"/>
    </location>
</feature>
<dbReference type="GO" id="GO:0006400">
    <property type="term" value="P:tRNA modification"/>
    <property type="evidence" value="ECO:0007669"/>
    <property type="project" value="TreeGrafter"/>
</dbReference>
<evidence type="ECO:0000256" key="11">
    <source>
        <dbReference type="RuleBase" id="RU003783"/>
    </source>
</evidence>
<dbReference type="Proteomes" id="UP000192333">
    <property type="component" value="Chromosome I"/>
</dbReference>
<dbReference type="SUPFAM" id="SSF52540">
    <property type="entry name" value="P-loop containing nucleoside triphosphate hydrolases"/>
    <property type="match status" value="1"/>
</dbReference>
<proteinExistence type="inferred from homology"/>
<dbReference type="EC" id="2.5.1.75" evidence="10"/>
<feature type="binding site" evidence="10">
    <location>
        <begin position="15"/>
        <end position="20"/>
    </location>
    <ligand>
        <name>substrate</name>
    </ligand>
</feature>
<dbReference type="Gene3D" id="1.10.20.140">
    <property type="match status" value="1"/>
</dbReference>
<dbReference type="NCBIfam" id="TIGR00174">
    <property type="entry name" value="miaA"/>
    <property type="match status" value="1"/>
</dbReference>
<keyword evidence="5 10" id="KW-0819">tRNA processing</keyword>
<dbReference type="InterPro" id="IPR027417">
    <property type="entry name" value="P-loop_NTPase"/>
</dbReference>
<evidence type="ECO:0000256" key="7">
    <source>
        <dbReference type="ARBA" id="ARBA00022840"/>
    </source>
</evidence>
<feature type="region of interest" description="Interaction with substrate tRNA" evidence="10">
    <location>
        <begin position="38"/>
        <end position="41"/>
    </location>
</feature>
<feature type="site" description="Interaction with substrate tRNA" evidence="10">
    <location>
        <position position="104"/>
    </location>
</feature>
<keyword evidence="7 10" id="KW-0067">ATP-binding</keyword>
<comment type="function">
    <text evidence="2 10 12">Catalyzes the transfer of a dimethylallyl group onto the adenine at position 37 in tRNAs that read codons beginning with uridine, leading to the formation of N6-(dimethylallyl)adenosine (i(6)A).</text>
</comment>
<comment type="caution">
    <text evidence="10">Lacks conserved residue(s) required for the propagation of feature annotation.</text>
</comment>
<dbReference type="PANTHER" id="PTHR11088:SF60">
    <property type="entry name" value="TRNA DIMETHYLALLYLTRANSFERASE"/>
    <property type="match status" value="1"/>
</dbReference>
<evidence type="ECO:0000313" key="15">
    <source>
        <dbReference type="Proteomes" id="UP000192333"/>
    </source>
</evidence>
<dbReference type="InterPro" id="IPR018022">
    <property type="entry name" value="IPT"/>
</dbReference>
<comment type="similarity">
    <text evidence="3 10 13">Belongs to the IPP transferase family.</text>
</comment>
<accession>A0A1W2H6E8</accession>
<dbReference type="STRING" id="758820.SAMN00777080_2816"/>
<keyword evidence="6 10" id="KW-0547">Nucleotide-binding</keyword>
<dbReference type="GO" id="GO:0052381">
    <property type="term" value="F:tRNA dimethylallyltransferase activity"/>
    <property type="evidence" value="ECO:0007669"/>
    <property type="project" value="UniProtKB-UniRule"/>
</dbReference>
<dbReference type="InterPro" id="IPR039657">
    <property type="entry name" value="Dimethylallyltransferase"/>
</dbReference>
<evidence type="ECO:0000256" key="6">
    <source>
        <dbReference type="ARBA" id="ARBA00022741"/>
    </source>
</evidence>
<evidence type="ECO:0000256" key="2">
    <source>
        <dbReference type="ARBA" id="ARBA00003213"/>
    </source>
</evidence>
<gene>
    <name evidence="10" type="primary">miaA</name>
    <name evidence="14" type="ORF">SAMN00777080_2816</name>
</gene>
<dbReference type="EMBL" id="LT838813">
    <property type="protein sequence ID" value="SMD44198.1"/>
    <property type="molecule type" value="Genomic_DNA"/>
</dbReference>